<dbReference type="KEGG" id="sdz:Asd1617_04518"/>
<evidence type="ECO:0000313" key="3">
    <source>
        <dbReference type="Proteomes" id="UP000031647"/>
    </source>
</evidence>
<proteinExistence type="predicted"/>
<reference evidence="2 3" key="1">
    <citation type="submission" date="2013-09" db="EMBL/GenBank/DDBJ databases">
        <title>Comparative genomics of Sd1617 to representative strains in evaluating its pathogenesis.</title>
        <authorList>
            <person name="Aksomboon Vongsawan A."/>
            <person name="Kapatral V."/>
            <person name="Vaisvil B."/>
            <person name="Serichantalergs O."/>
            <person name="Hale T.L."/>
            <person name="Mason C.J."/>
        </authorList>
    </citation>
    <scope>NUCLEOTIDE SEQUENCE [LARGE SCALE GENOMIC DNA]</scope>
    <source>
        <strain evidence="2 3">1617</strain>
    </source>
</reference>
<dbReference type="PATRIC" id="fig|754093.4.peg.4398"/>
<accession>A0A0A6ZZM4</accession>
<dbReference type="EMBL" id="CP006736">
    <property type="protein sequence ID" value="AHA67345.1"/>
    <property type="molecule type" value="Genomic_DNA"/>
</dbReference>
<dbReference type="HOGENOM" id="CLU_076276_6_2_6"/>
<dbReference type="InterPro" id="IPR003220">
    <property type="entry name" value="InsA_N_dom_Znf"/>
</dbReference>
<sequence>MASVNIHCPRCQSAQVYRHGQNPKGHDRFRCRDCHRVFSSLTLMRPVSRALKS</sequence>
<dbReference type="AlphaFoldDB" id="A0A0A6ZZM4"/>
<organism evidence="2 3">
    <name type="scientific">Shigella dysenteriae 1617</name>
    <dbReference type="NCBI Taxonomy" id="754093"/>
    <lineage>
        <taxon>Bacteria</taxon>
        <taxon>Pseudomonadati</taxon>
        <taxon>Pseudomonadota</taxon>
        <taxon>Gammaproteobacteria</taxon>
        <taxon>Enterobacterales</taxon>
        <taxon>Enterobacteriaceae</taxon>
        <taxon>Shigella</taxon>
    </lineage>
</organism>
<dbReference type="Proteomes" id="UP000031647">
    <property type="component" value="Chromosome"/>
</dbReference>
<protein>
    <submittedName>
        <fullName evidence="2">Transposase</fullName>
    </submittedName>
</protein>
<evidence type="ECO:0000313" key="2">
    <source>
        <dbReference type="EMBL" id="AHA67345.1"/>
    </source>
</evidence>
<gene>
    <name evidence="2" type="ORF">Asd1617_04518</name>
</gene>
<dbReference type="PANTHER" id="PTHR47923:SF1">
    <property type="entry name" value="INSERTION ELEMENT IS1 1 PROTEIN INSA-RELATED"/>
    <property type="match status" value="1"/>
</dbReference>
<dbReference type="GO" id="GO:0006313">
    <property type="term" value="P:DNA transposition"/>
    <property type="evidence" value="ECO:0007669"/>
    <property type="project" value="InterPro"/>
</dbReference>
<name>A0A0A6ZZM4_SHIDY</name>
<dbReference type="PANTHER" id="PTHR47923">
    <property type="entry name" value="INSERTION ELEMENT IS1 1 PROTEIN INSA-RELATED"/>
    <property type="match status" value="1"/>
</dbReference>
<feature type="domain" description="InsA N-terminal zinc ribbon" evidence="1">
    <location>
        <begin position="1"/>
        <end position="35"/>
    </location>
</feature>
<evidence type="ECO:0000259" key="1">
    <source>
        <dbReference type="Pfam" id="PF03811"/>
    </source>
</evidence>
<dbReference type="Pfam" id="PF03811">
    <property type="entry name" value="Zn_ribbon_InsA"/>
    <property type="match status" value="1"/>
</dbReference>
<dbReference type="InterPro" id="IPR051252">
    <property type="entry name" value="IS1_transposase_InsA"/>
</dbReference>